<accession>A0A4S8MF83</accession>
<organism evidence="2 3">
    <name type="scientific">Dendrothele bispora (strain CBS 962.96)</name>
    <dbReference type="NCBI Taxonomy" id="1314807"/>
    <lineage>
        <taxon>Eukaryota</taxon>
        <taxon>Fungi</taxon>
        <taxon>Dikarya</taxon>
        <taxon>Basidiomycota</taxon>
        <taxon>Agaricomycotina</taxon>
        <taxon>Agaricomycetes</taxon>
        <taxon>Agaricomycetidae</taxon>
        <taxon>Agaricales</taxon>
        <taxon>Agaricales incertae sedis</taxon>
        <taxon>Dendrothele</taxon>
    </lineage>
</organism>
<dbReference type="AlphaFoldDB" id="A0A4S8MF83"/>
<dbReference type="OrthoDB" id="2866758at2759"/>
<dbReference type="EMBL" id="ML179092">
    <property type="protein sequence ID" value="THV01288.1"/>
    <property type="molecule type" value="Genomic_DNA"/>
</dbReference>
<evidence type="ECO:0000313" key="2">
    <source>
        <dbReference type="EMBL" id="THV01288.1"/>
    </source>
</evidence>
<keyword evidence="1" id="KW-0732">Signal</keyword>
<evidence type="ECO:0000313" key="3">
    <source>
        <dbReference type="Proteomes" id="UP000297245"/>
    </source>
</evidence>
<sequence>MIFSTTFILASLFATTSIAAPTPASPVVGAVMKRELPGNVLPDVATFGGVPGNATLADLSQNECGITVKPGDLVFLVSRAFLKAAPGTSAAENGLCGRLDATIFVLDDNDVVITENSGALAPVGICDDCAQGDVVVNQATFDELGGDSKVGVINNVFPRFG</sequence>
<gene>
    <name evidence="2" type="ORF">K435DRAFT_793491</name>
</gene>
<name>A0A4S8MF83_DENBC</name>
<reference evidence="2 3" key="1">
    <citation type="journal article" date="2019" name="Nat. Ecol. Evol.">
        <title>Megaphylogeny resolves global patterns of mushroom evolution.</title>
        <authorList>
            <person name="Varga T."/>
            <person name="Krizsan K."/>
            <person name="Foldi C."/>
            <person name="Dima B."/>
            <person name="Sanchez-Garcia M."/>
            <person name="Sanchez-Ramirez S."/>
            <person name="Szollosi G.J."/>
            <person name="Szarkandi J.G."/>
            <person name="Papp V."/>
            <person name="Albert L."/>
            <person name="Andreopoulos W."/>
            <person name="Angelini C."/>
            <person name="Antonin V."/>
            <person name="Barry K.W."/>
            <person name="Bougher N.L."/>
            <person name="Buchanan P."/>
            <person name="Buyck B."/>
            <person name="Bense V."/>
            <person name="Catcheside P."/>
            <person name="Chovatia M."/>
            <person name="Cooper J."/>
            <person name="Damon W."/>
            <person name="Desjardin D."/>
            <person name="Finy P."/>
            <person name="Geml J."/>
            <person name="Haridas S."/>
            <person name="Hughes K."/>
            <person name="Justo A."/>
            <person name="Karasinski D."/>
            <person name="Kautmanova I."/>
            <person name="Kiss B."/>
            <person name="Kocsube S."/>
            <person name="Kotiranta H."/>
            <person name="LaButti K.M."/>
            <person name="Lechner B.E."/>
            <person name="Liimatainen K."/>
            <person name="Lipzen A."/>
            <person name="Lukacs Z."/>
            <person name="Mihaltcheva S."/>
            <person name="Morgado L.N."/>
            <person name="Niskanen T."/>
            <person name="Noordeloos M.E."/>
            <person name="Ohm R.A."/>
            <person name="Ortiz-Santana B."/>
            <person name="Ovrebo C."/>
            <person name="Racz N."/>
            <person name="Riley R."/>
            <person name="Savchenko A."/>
            <person name="Shiryaev A."/>
            <person name="Soop K."/>
            <person name="Spirin V."/>
            <person name="Szebenyi C."/>
            <person name="Tomsovsky M."/>
            <person name="Tulloss R.E."/>
            <person name="Uehling J."/>
            <person name="Grigoriev I.V."/>
            <person name="Vagvolgyi C."/>
            <person name="Papp T."/>
            <person name="Martin F.M."/>
            <person name="Miettinen O."/>
            <person name="Hibbett D.S."/>
            <person name="Nagy L.G."/>
        </authorList>
    </citation>
    <scope>NUCLEOTIDE SEQUENCE [LARGE SCALE GENOMIC DNA]</scope>
    <source>
        <strain evidence="2 3">CBS 962.96</strain>
    </source>
</reference>
<keyword evidence="3" id="KW-1185">Reference proteome</keyword>
<protein>
    <recommendedName>
        <fullName evidence="4">RlpA-like protein double-psi beta-barrel domain-containing protein</fullName>
    </recommendedName>
</protein>
<dbReference type="Proteomes" id="UP000297245">
    <property type="component" value="Unassembled WGS sequence"/>
</dbReference>
<feature type="chain" id="PRO_5020774578" description="RlpA-like protein double-psi beta-barrel domain-containing protein" evidence="1">
    <location>
        <begin position="20"/>
        <end position="161"/>
    </location>
</feature>
<proteinExistence type="predicted"/>
<evidence type="ECO:0008006" key="4">
    <source>
        <dbReference type="Google" id="ProtNLM"/>
    </source>
</evidence>
<feature type="signal peptide" evidence="1">
    <location>
        <begin position="1"/>
        <end position="19"/>
    </location>
</feature>
<evidence type="ECO:0000256" key="1">
    <source>
        <dbReference type="SAM" id="SignalP"/>
    </source>
</evidence>